<evidence type="ECO:0000256" key="1">
    <source>
        <dbReference type="SAM" id="MobiDB-lite"/>
    </source>
</evidence>
<dbReference type="Proteomes" id="UP000002320">
    <property type="component" value="Unassembled WGS sequence"/>
</dbReference>
<dbReference type="HOGENOM" id="CLU_724140_0_0_1"/>
<reference evidence="2" key="1">
    <citation type="submission" date="2007-03" db="EMBL/GenBank/DDBJ databases">
        <title>Annotation of Culex pipiens quinquefasciatus.</title>
        <authorList>
            <consortium name="The Broad Institute Genome Sequencing Platform"/>
            <person name="Atkinson P.W."/>
            <person name="Hemingway J."/>
            <person name="Christensen B.M."/>
            <person name="Higgs S."/>
            <person name="Kodira C."/>
            <person name="Hannick L."/>
            <person name="Megy K."/>
            <person name="O'Leary S."/>
            <person name="Pearson M."/>
            <person name="Haas B.J."/>
            <person name="Mauceli E."/>
            <person name="Wortman J.R."/>
            <person name="Lee N.H."/>
            <person name="Guigo R."/>
            <person name="Stanke M."/>
            <person name="Alvarado L."/>
            <person name="Amedeo P."/>
            <person name="Antoine C.H."/>
            <person name="Arensburger P."/>
            <person name="Bidwell S.L."/>
            <person name="Crawford M."/>
            <person name="Camaro F."/>
            <person name="Devon K."/>
            <person name="Engels R."/>
            <person name="Hammond M."/>
            <person name="Howarth C."/>
            <person name="Koehrsen M."/>
            <person name="Lawson D."/>
            <person name="Montgomery P."/>
            <person name="Nene V."/>
            <person name="Nusbaum C."/>
            <person name="Puiu D."/>
            <person name="Romero-Severson J."/>
            <person name="Severson D.W."/>
            <person name="Shumway M."/>
            <person name="Sisk P."/>
            <person name="Stolte C."/>
            <person name="Zeng Q."/>
            <person name="Eisenstadt E."/>
            <person name="Fraser-Liggett C."/>
            <person name="Strausberg R."/>
            <person name="Galagan J."/>
            <person name="Birren B."/>
            <person name="Collins F.H."/>
        </authorList>
    </citation>
    <scope>NUCLEOTIDE SEQUENCE [LARGE SCALE GENOMIC DNA]</scope>
    <source>
        <strain evidence="2">JHB</strain>
    </source>
</reference>
<feature type="compositionally biased region" description="Acidic residues" evidence="1">
    <location>
        <begin position="162"/>
        <end position="173"/>
    </location>
</feature>
<gene>
    <name evidence="3" type="primary">6035018</name>
    <name evidence="2" type="ORF">CpipJ_CPIJ003595</name>
</gene>
<feature type="compositionally biased region" description="Basic residues" evidence="1">
    <location>
        <begin position="368"/>
        <end position="382"/>
    </location>
</feature>
<feature type="compositionally biased region" description="Acidic residues" evidence="1">
    <location>
        <begin position="207"/>
        <end position="222"/>
    </location>
</feature>
<dbReference type="VEuPathDB" id="VectorBase:CPIJ003595"/>
<name>B0W979_CULQU</name>
<sequence length="382" mass="40594">MEFFKTEVVSSPHPQVPNARFTFTEARPSSGSAGVVAQQLIPEGIDDTRMDLSQLASGPSGRSVPNTPQQTSPNEHERAVIHGSSSSSNEAEQAEQLAPSGSSVSVAAQEEVGTADNEAGPSGSNLRASCEEGEGQVPEVTVSAAEGEIGGWVKGRRGVDEEIGFLDDDDEYGITESTTTAERVEEDQPGGSSEATAAGYTEKGAGMDDDDDDDDLDIDMEEERNNQSTENAGDEEESGDGVTSEGEKPGPSQAAPMEEGSEAEVLQTPSSNLRSRSVPRHGVTATRRGRPFGKRGAGATRSMTWTEGRPLNRAGPSIAQQQHQAASQHHYAQQRSPLGSPNRQGYSPASPQQQQRSPYGMGSPPMRRATRSAKQRGRPYRQ</sequence>
<protein>
    <submittedName>
        <fullName evidence="2 3">Uncharacterized protein</fullName>
    </submittedName>
</protein>
<dbReference type="EnsemblMetazoa" id="CPIJ003595-RA">
    <property type="protein sequence ID" value="CPIJ003595-PA"/>
    <property type="gene ID" value="CPIJ003595"/>
</dbReference>
<dbReference type="AlphaFoldDB" id="B0W979"/>
<feature type="region of interest" description="Disordered" evidence="1">
    <location>
        <begin position="162"/>
        <end position="382"/>
    </location>
</feature>
<dbReference type="OMA" id="CSEKEHI"/>
<dbReference type="eggNOG" id="ENOG502TAXR">
    <property type="taxonomic scope" value="Eukaryota"/>
</dbReference>
<organism>
    <name type="scientific">Culex quinquefasciatus</name>
    <name type="common">Southern house mosquito</name>
    <name type="synonym">Culex pungens</name>
    <dbReference type="NCBI Taxonomy" id="7176"/>
    <lineage>
        <taxon>Eukaryota</taxon>
        <taxon>Metazoa</taxon>
        <taxon>Ecdysozoa</taxon>
        <taxon>Arthropoda</taxon>
        <taxon>Hexapoda</taxon>
        <taxon>Insecta</taxon>
        <taxon>Pterygota</taxon>
        <taxon>Neoptera</taxon>
        <taxon>Endopterygota</taxon>
        <taxon>Diptera</taxon>
        <taxon>Nematocera</taxon>
        <taxon>Culicoidea</taxon>
        <taxon>Culicidae</taxon>
        <taxon>Culicinae</taxon>
        <taxon>Culicini</taxon>
        <taxon>Culex</taxon>
        <taxon>Culex</taxon>
    </lineage>
</organism>
<evidence type="ECO:0000313" key="4">
    <source>
        <dbReference type="Proteomes" id="UP000002320"/>
    </source>
</evidence>
<feature type="compositionally biased region" description="Polar residues" evidence="1">
    <location>
        <begin position="63"/>
        <end position="73"/>
    </location>
</feature>
<accession>B0W979</accession>
<evidence type="ECO:0000313" key="2">
    <source>
        <dbReference type="EMBL" id="EDS39776.1"/>
    </source>
</evidence>
<dbReference type="InParanoid" id="B0W979"/>
<dbReference type="EMBL" id="DS231862">
    <property type="protein sequence ID" value="EDS39776.1"/>
    <property type="molecule type" value="Genomic_DNA"/>
</dbReference>
<dbReference type="KEGG" id="cqu:CpipJ_CPIJ003595"/>
<proteinExistence type="predicted"/>
<keyword evidence="4" id="KW-1185">Reference proteome</keyword>
<feature type="region of interest" description="Disordered" evidence="1">
    <location>
        <begin position="51"/>
        <end position="138"/>
    </location>
</feature>
<feature type="compositionally biased region" description="Low complexity" evidence="1">
    <location>
        <begin position="319"/>
        <end position="334"/>
    </location>
</feature>
<evidence type="ECO:0000313" key="3">
    <source>
        <dbReference type="EnsemblMetazoa" id="CPIJ003595-PA"/>
    </source>
</evidence>
<feature type="compositionally biased region" description="Polar residues" evidence="1">
    <location>
        <begin position="335"/>
        <end position="345"/>
    </location>
</feature>
<dbReference type="STRING" id="7176.B0W979"/>
<dbReference type="VEuPathDB" id="VectorBase:CQUJHB015481"/>
<feature type="compositionally biased region" description="Low complexity" evidence="1">
    <location>
        <begin position="347"/>
        <end position="358"/>
    </location>
</feature>
<dbReference type="OrthoDB" id="343070at2759"/>
<reference evidence="3" key="2">
    <citation type="submission" date="2021-02" db="UniProtKB">
        <authorList>
            <consortium name="EnsemblMetazoa"/>
        </authorList>
    </citation>
    <scope>IDENTIFICATION</scope>
    <source>
        <strain evidence="3">JHB</strain>
    </source>
</reference>